<evidence type="ECO:0000256" key="1">
    <source>
        <dbReference type="ARBA" id="ARBA00010923"/>
    </source>
</evidence>
<keyword evidence="3" id="KW-0238">DNA-binding</keyword>
<dbReference type="RefSeq" id="WP_013450703.1">
    <property type="nucleotide sequence ID" value="NC_014758.1"/>
</dbReference>
<feature type="domain" description="Type I restriction modification DNA specificity" evidence="4">
    <location>
        <begin position="6"/>
        <end position="184"/>
    </location>
</feature>
<dbReference type="KEGG" id="cni:Calni_0578"/>
<dbReference type="PANTHER" id="PTHR30408">
    <property type="entry name" value="TYPE-1 RESTRICTION ENZYME ECOKI SPECIFICITY PROTEIN"/>
    <property type="match status" value="1"/>
</dbReference>
<dbReference type="InterPro" id="IPR052021">
    <property type="entry name" value="Type-I_RS_S_subunit"/>
</dbReference>
<dbReference type="STRING" id="768670.Calni_0578"/>
<evidence type="ECO:0000259" key="4">
    <source>
        <dbReference type="Pfam" id="PF01420"/>
    </source>
</evidence>
<keyword evidence="6" id="KW-1185">Reference proteome</keyword>
<dbReference type="InterPro" id="IPR044946">
    <property type="entry name" value="Restrct_endonuc_typeI_TRD_sf"/>
</dbReference>
<evidence type="ECO:0000313" key="6">
    <source>
        <dbReference type="Proteomes" id="UP000007039"/>
    </source>
</evidence>
<dbReference type="Proteomes" id="UP000007039">
    <property type="component" value="Chromosome"/>
</dbReference>
<dbReference type="CDD" id="cd17243">
    <property type="entry name" value="RMtype1_S_AchA6I-TRD2-CR2_like"/>
    <property type="match status" value="1"/>
</dbReference>
<sequence>MSEKIPEGWKRVKLGEVIEIITGGTPKTSVPEYWNGDIPWLSITDFNNGRKYCYNAEKKITEKGLKESTTNILKKGQIIISARGTVGVISMLGRDMAFNQSCYGINAKAGLTFNDFIYYLLKFNIPHFISNSYGAVFDTITKQTFEQIIIKLPPLPEQKAIASVLSSLDDKIDLLHRQNQTLEKMAETLFRKWFIEDAKDDWEEVSLGNSELSTIINSGIDKFEGEKIYLATGDVQDTNITGGIKITYENRPSRANMQPVKFSVWFAKKGGVRKLLMFDDYSDINKYILSTGFSGLKTNELSHYYIWCFILTKEFQEIKDSFVSGSVQPDITNEGIKQITILRPDDQTLINFNKIMKPLFYKCQQNKLQIRTLENLRDTLLPKLMSGEVRVKCEV</sequence>
<dbReference type="EMBL" id="CP002347">
    <property type="protein sequence ID" value="ADR18490.1"/>
    <property type="molecule type" value="Genomic_DNA"/>
</dbReference>
<dbReference type="GO" id="GO:0009307">
    <property type="term" value="P:DNA restriction-modification system"/>
    <property type="evidence" value="ECO:0007669"/>
    <property type="project" value="UniProtKB-KW"/>
</dbReference>
<dbReference type="PANTHER" id="PTHR30408:SF13">
    <property type="entry name" value="TYPE I RESTRICTION ENZYME HINDI SPECIFICITY SUBUNIT"/>
    <property type="match status" value="1"/>
</dbReference>
<protein>
    <submittedName>
        <fullName evidence="5">Restriction modification system DNA specificity domain</fullName>
    </submittedName>
</protein>
<evidence type="ECO:0000313" key="5">
    <source>
        <dbReference type="EMBL" id="ADR18490.1"/>
    </source>
</evidence>
<organism evidence="5 6">
    <name type="scientific">Calditerrivibrio nitroreducens (strain DSM 19672 / NBRC 101217 / Yu37-1)</name>
    <dbReference type="NCBI Taxonomy" id="768670"/>
    <lineage>
        <taxon>Bacteria</taxon>
        <taxon>Pseudomonadati</taxon>
        <taxon>Deferribacterota</taxon>
        <taxon>Deferribacteres</taxon>
        <taxon>Deferribacterales</taxon>
        <taxon>Calditerrivibrionaceae</taxon>
    </lineage>
</organism>
<dbReference type="REBASE" id="29528">
    <property type="entry name" value="S.Cni19672ORF575P"/>
</dbReference>
<dbReference type="GO" id="GO:0003677">
    <property type="term" value="F:DNA binding"/>
    <property type="evidence" value="ECO:0007669"/>
    <property type="project" value="UniProtKB-KW"/>
</dbReference>
<name>E4TFM2_CALNY</name>
<dbReference type="InterPro" id="IPR000055">
    <property type="entry name" value="Restrct_endonuc_typeI_TRD"/>
</dbReference>
<keyword evidence="2" id="KW-0680">Restriction system</keyword>
<reference key="1">
    <citation type="submission" date="2010-11" db="EMBL/GenBank/DDBJ databases">
        <title>The complete genome of chromosome of Calditerrivibrio nitroreducens DSM 19672.</title>
        <authorList>
            <consortium name="US DOE Joint Genome Institute (JGI-PGF)"/>
            <person name="Lucas S."/>
            <person name="Copeland A."/>
            <person name="Lapidus A."/>
            <person name="Bruce D."/>
            <person name="Goodwin L."/>
            <person name="Pitluck S."/>
            <person name="Kyrpides N."/>
            <person name="Mavromatis K."/>
            <person name="Ivanova N."/>
            <person name="Mikhailova N."/>
            <person name="Zeytun A."/>
            <person name="Brettin T."/>
            <person name="Detter J.C."/>
            <person name="Tapia R."/>
            <person name="Han C."/>
            <person name="Land M."/>
            <person name="Hauser L."/>
            <person name="Markowitz V."/>
            <person name="Cheng J.-F."/>
            <person name="Hugenholtz P."/>
            <person name="Woyke T."/>
            <person name="Wu D."/>
            <person name="Spring S."/>
            <person name="Schroeder M."/>
            <person name="Brambilla E."/>
            <person name="Klenk H.-P."/>
            <person name="Eisen J.A."/>
        </authorList>
    </citation>
    <scope>NUCLEOTIDE SEQUENCE [LARGE SCALE GENOMIC DNA]</scope>
    <source>
        <strain>DSM 19672</strain>
    </source>
</reference>
<dbReference type="Pfam" id="PF01420">
    <property type="entry name" value="Methylase_S"/>
    <property type="match status" value="1"/>
</dbReference>
<dbReference type="SUPFAM" id="SSF116734">
    <property type="entry name" value="DNA methylase specificity domain"/>
    <property type="match status" value="2"/>
</dbReference>
<gene>
    <name evidence="5" type="ordered locus">Calni_0578</name>
</gene>
<dbReference type="HOGENOM" id="CLU_021095_2_3_0"/>
<evidence type="ECO:0000256" key="3">
    <source>
        <dbReference type="ARBA" id="ARBA00023125"/>
    </source>
</evidence>
<comment type="similarity">
    <text evidence="1">Belongs to the type-I restriction system S methylase family.</text>
</comment>
<proteinExistence type="inferred from homology"/>
<reference evidence="5 6" key="2">
    <citation type="journal article" date="2011" name="Stand. Genomic Sci.">
        <title>Complete genome sequence of Calditerrivibrio nitroreducens type strain (Yu37-1).</title>
        <authorList>
            <person name="Pitluck S."/>
            <person name="Sikorski J."/>
            <person name="Zeytun A."/>
            <person name="Lapidus A."/>
            <person name="Nolan M."/>
            <person name="Lucas S."/>
            <person name="Hammon N."/>
            <person name="Deshpande S."/>
            <person name="Cheng J.F."/>
            <person name="Tapia R."/>
            <person name="Han C."/>
            <person name="Goodwin L."/>
            <person name="Liolios K."/>
            <person name="Pagani I."/>
            <person name="Ivanova N."/>
            <person name="Mavromatis K."/>
            <person name="Pati A."/>
            <person name="Chen A."/>
            <person name="Palaniappan K."/>
            <person name="Hauser L."/>
            <person name="Chang Y.J."/>
            <person name="Jeffries C.D."/>
            <person name="Detter J.C."/>
            <person name="Brambilla E."/>
            <person name="Djao O.D."/>
            <person name="Rohde M."/>
            <person name="Spring S."/>
            <person name="Goker M."/>
            <person name="Woyke T."/>
            <person name="Bristow J."/>
            <person name="Eisen J.A."/>
            <person name="Markowitz V."/>
            <person name="Hugenholtz P."/>
            <person name="Kyrpides N.C."/>
            <person name="Klenk H.P."/>
            <person name="Land M."/>
        </authorList>
    </citation>
    <scope>NUCLEOTIDE SEQUENCE [LARGE SCALE GENOMIC DNA]</scope>
    <source>
        <strain evidence="6">DSM 19672 / NBRC 101217 / Yu37-1</strain>
    </source>
</reference>
<dbReference type="eggNOG" id="COG0732">
    <property type="taxonomic scope" value="Bacteria"/>
</dbReference>
<dbReference type="OrthoDB" id="9816225at2"/>
<evidence type="ECO:0000256" key="2">
    <source>
        <dbReference type="ARBA" id="ARBA00022747"/>
    </source>
</evidence>
<dbReference type="Gene3D" id="3.90.220.20">
    <property type="entry name" value="DNA methylase specificity domains"/>
    <property type="match status" value="2"/>
</dbReference>
<accession>E4TFM2</accession>
<dbReference type="AlphaFoldDB" id="E4TFM2"/>